<protein>
    <submittedName>
        <fullName evidence="1">Uncharacterized protein</fullName>
    </submittedName>
</protein>
<reference evidence="1 2" key="1">
    <citation type="submission" date="2021-07" db="EMBL/GenBank/DDBJ databases">
        <authorList>
            <person name="Palmer J.M."/>
        </authorList>
    </citation>
    <scope>NUCLEOTIDE SEQUENCE [LARGE SCALE GENOMIC DNA]</scope>
    <source>
        <strain evidence="1 2">AT_MEX2019</strain>
        <tissue evidence="1">Muscle</tissue>
    </source>
</reference>
<organism evidence="1 2">
    <name type="scientific">Ataeniobius toweri</name>
    <dbReference type="NCBI Taxonomy" id="208326"/>
    <lineage>
        <taxon>Eukaryota</taxon>
        <taxon>Metazoa</taxon>
        <taxon>Chordata</taxon>
        <taxon>Craniata</taxon>
        <taxon>Vertebrata</taxon>
        <taxon>Euteleostomi</taxon>
        <taxon>Actinopterygii</taxon>
        <taxon>Neopterygii</taxon>
        <taxon>Teleostei</taxon>
        <taxon>Neoteleostei</taxon>
        <taxon>Acanthomorphata</taxon>
        <taxon>Ovalentaria</taxon>
        <taxon>Atherinomorphae</taxon>
        <taxon>Cyprinodontiformes</taxon>
        <taxon>Goodeidae</taxon>
        <taxon>Ataeniobius</taxon>
    </lineage>
</organism>
<dbReference type="EMBL" id="JAHUTI010050075">
    <property type="protein sequence ID" value="MED6248339.1"/>
    <property type="molecule type" value="Genomic_DNA"/>
</dbReference>
<evidence type="ECO:0000313" key="1">
    <source>
        <dbReference type="EMBL" id="MED6248339.1"/>
    </source>
</evidence>
<proteinExistence type="predicted"/>
<gene>
    <name evidence="1" type="ORF">ATANTOWER_031728</name>
</gene>
<evidence type="ECO:0000313" key="2">
    <source>
        <dbReference type="Proteomes" id="UP001345963"/>
    </source>
</evidence>
<sequence length="114" mass="12589">MGEQRAREQCVLAGRLEEMGKRQGIAKLSAACLPEGSGVGMFSWPWQHPAAKEGHIQMPSHEASTLLKNALCTTPHVTPSPLLLHTQMERQQGFLFKHAASDWSEEDTESNLLP</sequence>
<accession>A0ABU7BF03</accession>
<comment type="caution">
    <text evidence="1">The sequence shown here is derived from an EMBL/GenBank/DDBJ whole genome shotgun (WGS) entry which is preliminary data.</text>
</comment>
<dbReference type="Proteomes" id="UP001345963">
    <property type="component" value="Unassembled WGS sequence"/>
</dbReference>
<keyword evidence="2" id="KW-1185">Reference proteome</keyword>
<name>A0ABU7BF03_9TELE</name>